<keyword evidence="4" id="KW-1185">Reference proteome</keyword>
<dbReference type="Proteomes" id="UP000218979">
    <property type="component" value="Unassembled WGS sequence"/>
</dbReference>
<dbReference type="OrthoDB" id="2243733at2"/>
<proteinExistence type="predicted"/>
<evidence type="ECO:0000313" key="3">
    <source>
        <dbReference type="Proteomes" id="UP000185655"/>
    </source>
</evidence>
<reference evidence="2 3" key="2">
    <citation type="submission" date="2016-11" db="EMBL/GenBank/DDBJ databases">
        <authorList>
            <person name="Jaros S."/>
            <person name="Januszkiewicz K."/>
            <person name="Wedrychowicz H."/>
        </authorList>
    </citation>
    <scope>NUCLEOTIDE SEQUENCE [LARGE SCALE GENOMIC DNA]</scope>
    <source>
        <strain evidence="2 3">DSM 22330</strain>
    </source>
</reference>
<dbReference type="AlphaFoldDB" id="A0A1K2HAD8"/>
<gene>
    <name evidence="1" type="ORF">RR45_GL000067</name>
    <name evidence="2" type="ORF">SAMN02746068_00926</name>
</gene>
<accession>A0A1K2HAD8</accession>
<name>A0A1K2HAD8_9LACT</name>
<organism evidence="2 3">
    <name type="scientific">Pseudolactococcus chungangensis CAU 28 = DSM 22330</name>
    <dbReference type="NCBI Taxonomy" id="1122154"/>
    <lineage>
        <taxon>Bacteria</taxon>
        <taxon>Bacillati</taxon>
        <taxon>Bacillota</taxon>
        <taxon>Bacilli</taxon>
        <taxon>Lactobacillales</taxon>
        <taxon>Streptococcaceae</taxon>
        <taxon>Pseudolactococcus</taxon>
    </lineage>
</organism>
<dbReference type="Proteomes" id="UP000185655">
    <property type="component" value="Unassembled WGS sequence"/>
</dbReference>
<dbReference type="EMBL" id="FPKS01000004">
    <property type="protein sequence ID" value="SFZ73744.1"/>
    <property type="molecule type" value="Genomic_DNA"/>
</dbReference>
<protein>
    <submittedName>
        <fullName evidence="2">Uncharacterized protein</fullName>
    </submittedName>
</protein>
<dbReference type="STRING" id="1122154.SAMN02746068_00926"/>
<reference evidence="1 4" key="1">
    <citation type="submission" date="2014-12" db="EMBL/GenBank/DDBJ databases">
        <title>Draft genome sequences of 10 type strains of Lactococcus.</title>
        <authorList>
            <person name="Sun Z."/>
            <person name="Zhong Z."/>
            <person name="Liu W."/>
            <person name="Zhang W."/>
            <person name="Zhang H."/>
        </authorList>
    </citation>
    <scope>NUCLEOTIDE SEQUENCE [LARGE SCALE GENOMIC DNA]</scope>
    <source>
        <strain evidence="1 4">DSM 22330</strain>
    </source>
</reference>
<sequence>MTHHKKVYRVLVYLAILGAVGTGATYAKYVSQVGSARESAKVAGFNVTARLETSGTKNMTENTATDTGLNTGKFQFEIKGSATSQQMTVTFTNNSKVWVKPIASGGAASQTDLSTVLAGQVIKQGETKSYDFTISSTYGLADKNLIFTAQQVMTE</sequence>
<evidence type="ECO:0000313" key="2">
    <source>
        <dbReference type="EMBL" id="SFZ73744.1"/>
    </source>
</evidence>
<evidence type="ECO:0000313" key="4">
    <source>
        <dbReference type="Proteomes" id="UP000218979"/>
    </source>
</evidence>
<dbReference type="EMBL" id="JXJT01000001">
    <property type="protein sequence ID" value="PCS04748.1"/>
    <property type="molecule type" value="Genomic_DNA"/>
</dbReference>
<dbReference type="RefSeq" id="WP_031366283.1">
    <property type="nucleotide sequence ID" value="NZ_FPKS01000004.1"/>
</dbReference>
<evidence type="ECO:0000313" key="1">
    <source>
        <dbReference type="EMBL" id="PCS04748.1"/>
    </source>
</evidence>